<dbReference type="PROSITE" id="PS00409">
    <property type="entry name" value="PROKAR_NTER_METHYL"/>
    <property type="match status" value="1"/>
</dbReference>
<organism evidence="1 2">
    <name type="scientific">Allohahella marinimesophila</name>
    <dbReference type="NCBI Taxonomy" id="1054972"/>
    <lineage>
        <taxon>Bacteria</taxon>
        <taxon>Pseudomonadati</taxon>
        <taxon>Pseudomonadota</taxon>
        <taxon>Gammaproteobacteria</taxon>
        <taxon>Oceanospirillales</taxon>
        <taxon>Hahellaceae</taxon>
        <taxon>Allohahella</taxon>
    </lineage>
</organism>
<dbReference type="Proteomes" id="UP001501337">
    <property type="component" value="Unassembled WGS sequence"/>
</dbReference>
<dbReference type="SUPFAM" id="SSF54523">
    <property type="entry name" value="Pili subunits"/>
    <property type="match status" value="1"/>
</dbReference>
<name>A0ABP7NWS9_9GAMM</name>
<proteinExistence type="predicted"/>
<dbReference type="EMBL" id="BAABBO010000007">
    <property type="protein sequence ID" value="GAA3955710.1"/>
    <property type="molecule type" value="Genomic_DNA"/>
</dbReference>
<dbReference type="NCBIfam" id="TIGR02532">
    <property type="entry name" value="IV_pilin_GFxxxE"/>
    <property type="match status" value="1"/>
</dbReference>
<evidence type="ECO:0008006" key="3">
    <source>
        <dbReference type="Google" id="ProtNLM"/>
    </source>
</evidence>
<protein>
    <recommendedName>
        <fullName evidence="3">Prepilin-type N-terminal cleavage/methylation domain-containing protein</fullName>
    </recommendedName>
</protein>
<sequence length="168" mass="17803">MSRYSRGFTLVELILVLLLVSALAVLGIGLFSNTSSYASLALYDQIISQSRLAQQVALGRHASTTTRLSISSVDDKYILAVSNGVNPGVYQTVRELPREGVQITWKDSGTTGCGGGSGADFAVHFDPSGDLISPNGLRRPTLICLSGEPQRSVCLSTLGFAHEGPCDQ</sequence>
<dbReference type="Pfam" id="PF07963">
    <property type="entry name" value="N_methyl"/>
    <property type="match status" value="1"/>
</dbReference>
<evidence type="ECO:0000313" key="2">
    <source>
        <dbReference type="Proteomes" id="UP001501337"/>
    </source>
</evidence>
<gene>
    <name evidence="1" type="ORF">GCM10022278_12850</name>
</gene>
<dbReference type="InterPro" id="IPR012902">
    <property type="entry name" value="N_methyl_site"/>
</dbReference>
<keyword evidence="2" id="KW-1185">Reference proteome</keyword>
<comment type="caution">
    <text evidence="1">The sequence shown here is derived from an EMBL/GenBank/DDBJ whole genome shotgun (WGS) entry which is preliminary data.</text>
</comment>
<dbReference type="InterPro" id="IPR045584">
    <property type="entry name" value="Pilin-like"/>
</dbReference>
<reference evidence="2" key="1">
    <citation type="journal article" date="2019" name="Int. J. Syst. Evol. Microbiol.">
        <title>The Global Catalogue of Microorganisms (GCM) 10K type strain sequencing project: providing services to taxonomists for standard genome sequencing and annotation.</title>
        <authorList>
            <consortium name="The Broad Institute Genomics Platform"/>
            <consortium name="The Broad Institute Genome Sequencing Center for Infectious Disease"/>
            <person name="Wu L."/>
            <person name="Ma J."/>
        </authorList>
    </citation>
    <scope>NUCLEOTIDE SEQUENCE [LARGE SCALE GENOMIC DNA]</scope>
    <source>
        <strain evidence="2">JCM 17555</strain>
    </source>
</reference>
<accession>A0ABP7NWS9</accession>
<dbReference type="RefSeq" id="WP_344804478.1">
    <property type="nucleotide sequence ID" value="NZ_BAABBO010000007.1"/>
</dbReference>
<evidence type="ECO:0000313" key="1">
    <source>
        <dbReference type="EMBL" id="GAA3955710.1"/>
    </source>
</evidence>